<organism evidence="1 2">
    <name type="scientific">Cyanophage P-SS1</name>
    <dbReference type="NCBI Taxonomy" id="889957"/>
    <lineage>
        <taxon>Viruses</taxon>
        <taxon>Duplodnaviria</taxon>
        <taxon>Heunggongvirae</taxon>
        <taxon>Uroviricota</taxon>
        <taxon>Caudoviricetes</taxon>
        <taxon>Pantevenvirales</taxon>
        <taxon>Kyanoviridae</taxon>
        <taxon>Ronodorvirus</taxon>
        <taxon>Ronodorvirus ssm4</taxon>
    </lineage>
</organism>
<accession>M1NWS1</accession>
<reference evidence="1 2" key="1">
    <citation type="submission" date="2010-12" db="EMBL/GenBank/DDBJ databases">
        <title>The Genome Sequence of Cyanophage P-SS1.</title>
        <authorList>
            <consortium name="The Broad Institute Genome Sequencing Platform"/>
            <person name="Henn M.R."/>
            <person name="Sullivan M.S."/>
            <person name="Osburne M.S."/>
            <person name="Levin J."/>
            <person name="Malboeuf C."/>
            <person name="Casali M."/>
            <person name="Russ C."/>
            <person name="Lennon N."/>
            <person name="Chapman S.B."/>
            <person name="Erlich R."/>
            <person name="Young S.K."/>
            <person name="Yandava C."/>
            <person name="Zeng Q."/>
            <person name="Alvarado L."/>
            <person name="Anderson S."/>
            <person name="Berlin A."/>
            <person name="Chen Z."/>
            <person name="Freedman E."/>
            <person name="Gellesch M."/>
            <person name="Goldberg J."/>
            <person name="Green L."/>
            <person name="Griggs A."/>
            <person name="Gujja S."/>
            <person name="Heilman E.R."/>
            <person name="Heiman D."/>
            <person name="Hollinger A."/>
            <person name="Howarth C."/>
            <person name="Larson L."/>
            <person name="Mehta T."/>
            <person name="Pearson M."/>
            <person name="Roberts A."/>
            <person name="Ryan E."/>
            <person name="Saif S."/>
            <person name="Shea T."/>
            <person name="Shenoy N."/>
            <person name="Sisk P."/>
            <person name="Stolte C."/>
            <person name="Sykes S."/>
            <person name="White J."/>
            <person name="Yu Q."/>
            <person name="Coleman M.L."/>
            <person name="Huang K.H."/>
            <person name="Weigele P.R."/>
            <person name="DeFrancesco A.S."/>
            <person name="Kern S.E."/>
            <person name="Thompson L.R."/>
            <person name="Fu R."/>
            <person name="Hombeck B."/>
            <person name="Chisholm S.W."/>
            <person name="Haas B."/>
            <person name="Nusbaum C."/>
            <person name="Birren B."/>
        </authorList>
    </citation>
    <scope>NUCLEOTIDE SEQUENCE [LARGE SCALE GENOMIC DNA]</scope>
    <source>
        <strain evidence="1 2">P-SS1</strain>
    </source>
</reference>
<dbReference type="InterPro" id="IPR056134">
    <property type="entry name" value="DUF7717"/>
</dbReference>
<proteinExistence type="predicted"/>
<gene>
    <name evidence="1" type="ORF">CPYG_00026</name>
</gene>
<evidence type="ECO:0000313" key="1">
    <source>
        <dbReference type="EMBL" id="AGF91321.1"/>
    </source>
</evidence>
<name>M1NWS1_9CAUD</name>
<dbReference type="Pfam" id="PF24835">
    <property type="entry name" value="DUF7717"/>
    <property type="match status" value="1"/>
</dbReference>
<dbReference type="Proteomes" id="UP000502917">
    <property type="component" value="Segment"/>
</dbReference>
<protein>
    <submittedName>
        <fullName evidence="1">Uncharacterized protein</fullName>
    </submittedName>
</protein>
<evidence type="ECO:0000313" key="2">
    <source>
        <dbReference type="Proteomes" id="UP000502917"/>
    </source>
</evidence>
<sequence>MTTISIEQSLETRVAEWVQTYADTITENYRQYHVRTLEGNLHGNYPEYAKERLEEVKNGTANLMWFKVYSGKRYYKIVQQEFETWEGSKYYGQYRDASVHAFVDKKTGQVFKPAGWAKPAKHVRFDMRIIKERNLLFNPDFTGWAGGYLYLR</sequence>
<dbReference type="EMBL" id="JF974306">
    <property type="protein sequence ID" value="AGF91321.1"/>
    <property type="molecule type" value="Genomic_DNA"/>
</dbReference>